<organism evidence="1 2">
    <name type="scientific">Thiohalorhabdus methylotrophus</name>
    <dbReference type="NCBI Taxonomy" id="3242694"/>
    <lineage>
        <taxon>Bacteria</taxon>
        <taxon>Pseudomonadati</taxon>
        <taxon>Pseudomonadota</taxon>
        <taxon>Gammaproteobacteria</taxon>
        <taxon>Thiohalorhabdales</taxon>
        <taxon>Thiohalorhabdaceae</taxon>
        <taxon>Thiohalorhabdus</taxon>
    </lineage>
</organism>
<evidence type="ECO:0000313" key="2">
    <source>
        <dbReference type="Proteomes" id="UP001575181"/>
    </source>
</evidence>
<evidence type="ECO:0000313" key="1">
    <source>
        <dbReference type="EMBL" id="MFA9459957.1"/>
    </source>
</evidence>
<accession>A0ABV4TRR1</accession>
<dbReference type="Proteomes" id="UP001575181">
    <property type="component" value="Unassembled WGS sequence"/>
</dbReference>
<reference evidence="1 2" key="1">
    <citation type="submission" date="2024-08" db="EMBL/GenBank/DDBJ databases">
        <title>Whole-genome sequencing of halo(alkali)philic microorganisms from hypersaline lakes.</title>
        <authorList>
            <person name="Sorokin D.Y."/>
            <person name="Merkel A.Y."/>
            <person name="Messina E."/>
            <person name="Yakimov M."/>
        </authorList>
    </citation>
    <scope>NUCLEOTIDE SEQUENCE [LARGE SCALE GENOMIC DNA]</scope>
    <source>
        <strain evidence="1 2">Cl-TMA</strain>
    </source>
</reference>
<dbReference type="EMBL" id="JBGUAW010000002">
    <property type="protein sequence ID" value="MFA9459957.1"/>
    <property type="molecule type" value="Genomic_DNA"/>
</dbReference>
<comment type="caution">
    <text evidence="1">The sequence shown here is derived from an EMBL/GenBank/DDBJ whole genome shotgun (WGS) entry which is preliminary data.</text>
</comment>
<proteinExistence type="predicted"/>
<name>A0ABV4TRR1_9GAMM</name>
<gene>
    <name evidence="1" type="ORF">ACERLL_03865</name>
</gene>
<protein>
    <submittedName>
        <fullName evidence="1">Uncharacterized protein</fullName>
    </submittedName>
</protein>
<sequence length="116" mass="12832">MNQQRVPLSINPDSLAGEEKYRVSGAPLRGQDWWFSLDGEGNASIVLADNTGSEEDHLVIDLSPNEDATRAQLREADLLTLAYWLRAAAVEYLTGYGLEEIPRSEWEAVTEGSPVQ</sequence>
<dbReference type="RefSeq" id="WP_373654738.1">
    <property type="nucleotide sequence ID" value="NZ_JBGUAW010000002.1"/>
</dbReference>
<keyword evidence="2" id="KW-1185">Reference proteome</keyword>